<evidence type="ECO:0000256" key="2">
    <source>
        <dbReference type="ARBA" id="ARBA00022475"/>
    </source>
</evidence>
<dbReference type="RefSeq" id="WP_069114475.1">
    <property type="nucleotide sequence ID" value="NZ_FNUC01000004.1"/>
</dbReference>
<name>A0A1H5PUQ3_9ACTN</name>
<dbReference type="PANTHER" id="PTHR14969:SF62">
    <property type="entry name" value="DECAPRENYLPHOSPHORYL-5-PHOSPHORIBOSE PHOSPHATASE RV3807C-RELATED"/>
    <property type="match status" value="1"/>
</dbReference>
<evidence type="ECO:0000256" key="1">
    <source>
        <dbReference type="ARBA" id="ARBA00004651"/>
    </source>
</evidence>
<keyword evidence="5 7" id="KW-1133">Transmembrane helix</keyword>
<dbReference type="EMBL" id="FNUC01000004">
    <property type="protein sequence ID" value="SEF17592.1"/>
    <property type="molecule type" value="Genomic_DNA"/>
</dbReference>
<keyword evidence="6 7" id="KW-0472">Membrane</keyword>
<comment type="subcellular location">
    <subcellularLocation>
        <location evidence="1">Cell membrane</location>
        <topology evidence="1">Multi-pass membrane protein</topology>
    </subcellularLocation>
</comment>
<accession>A0A1H5PUQ3</accession>
<evidence type="ECO:0000256" key="5">
    <source>
        <dbReference type="ARBA" id="ARBA00022989"/>
    </source>
</evidence>
<evidence type="ECO:0000259" key="8">
    <source>
        <dbReference type="SMART" id="SM00014"/>
    </source>
</evidence>
<feature type="transmembrane region" description="Helical" evidence="7">
    <location>
        <begin position="85"/>
        <end position="102"/>
    </location>
</feature>
<dbReference type="STRING" id="561176.SAMN04488561_5949"/>
<reference evidence="10" key="1">
    <citation type="submission" date="2016-10" db="EMBL/GenBank/DDBJ databases">
        <authorList>
            <person name="Varghese N."/>
            <person name="Submissions S."/>
        </authorList>
    </citation>
    <scope>NUCLEOTIDE SEQUENCE [LARGE SCALE GENOMIC DNA]</scope>
    <source>
        <strain evidence="10">DSM 45237</strain>
    </source>
</reference>
<feature type="transmembrane region" description="Helical" evidence="7">
    <location>
        <begin position="57"/>
        <end position="78"/>
    </location>
</feature>
<sequence>MIDTQLEARPGRRTVVLTAGLGAVGAAAVPVREPVYRDIAGTALDAPPWLRDVVELAAGRGLLALVAAALAIAAVVAVRREWGRFALTVAAGVGAVLAYGASELLKVVVAEERPCRAVAVETVLGCPSPGDWSWPSNHATIAAALATACVLVVPPVWPLVVPVAAAIALARVAGGVHYLHDVLAGAALGVGVTALAAAAVTWVRAGPLGGTRRGQNDQWLR</sequence>
<feature type="transmembrane region" description="Helical" evidence="7">
    <location>
        <begin position="141"/>
        <end position="170"/>
    </location>
</feature>
<evidence type="ECO:0000256" key="7">
    <source>
        <dbReference type="SAM" id="Phobius"/>
    </source>
</evidence>
<evidence type="ECO:0000313" key="9">
    <source>
        <dbReference type="EMBL" id="SEF17592.1"/>
    </source>
</evidence>
<dbReference type="SMART" id="SM00014">
    <property type="entry name" value="acidPPc"/>
    <property type="match status" value="1"/>
</dbReference>
<gene>
    <name evidence="9" type="ORF">SAMN04488561_5949</name>
</gene>
<protein>
    <submittedName>
        <fullName evidence="9">Undecaprenyl-diphosphatase</fullName>
    </submittedName>
</protein>
<dbReference type="AlphaFoldDB" id="A0A1H5PUQ3"/>
<dbReference type="Pfam" id="PF01569">
    <property type="entry name" value="PAP2"/>
    <property type="match status" value="1"/>
</dbReference>
<evidence type="ECO:0000256" key="4">
    <source>
        <dbReference type="ARBA" id="ARBA00022801"/>
    </source>
</evidence>
<feature type="transmembrane region" description="Helical" evidence="7">
    <location>
        <begin position="182"/>
        <end position="203"/>
    </location>
</feature>
<dbReference type="InterPro" id="IPR036938">
    <property type="entry name" value="PAP2/HPO_sf"/>
</dbReference>
<feature type="domain" description="Phosphatidic acid phosphatase type 2/haloperoxidase" evidence="8">
    <location>
        <begin position="85"/>
        <end position="197"/>
    </location>
</feature>
<dbReference type="PANTHER" id="PTHR14969">
    <property type="entry name" value="SPHINGOSINE-1-PHOSPHATE PHOSPHOHYDROLASE"/>
    <property type="match status" value="1"/>
</dbReference>
<dbReference type="OrthoDB" id="5243958at2"/>
<dbReference type="InterPro" id="IPR000326">
    <property type="entry name" value="PAP2/HPO"/>
</dbReference>
<dbReference type="GO" id="GO:0016787">
    <property type="term" value="F:hydrolase activity"/>
    <property type="evidence" value="ECO:0007669"/>
    <property type="project" value="UniProtKB-KW"/>
</dbReference>
<organism evidence="9 10">
    <name type="scientific">Jiangella alba</name>
    <dbReference type="NCBI Taxonomy" id="561176"/>
    <lineage>
        <taxon>Bacteria</taxon>
        <taxon>Bacillati</taxon>
        <taxon>Actinomycetota</taxon>
        <taxon>Actinomycetes</taxon>
        <taxon>Jiangellales</taxon>
        <taxon>Jiangellaceae</taxon>
        <taxon>Jiangella</taxon>
    </lineage>
</organism>
<dbReference type="SUPFAM" id="SSF48317">
    <property type="entry name" value="Acid phosphatase/Vanadium-dependent haloperoxidase"/>
    <property type="match status" value="1"/>
</dbReference>
<proteinExistence type="predicted"/>
<keyword evidence="4" id="KW-0378">Hydrolase</keyword>
<evidence type="ECO:0000313" key="10">
    <source>
        <dbReference type="Proteomes" id="UP000181980"/>
    </source>
</evidence>
<dbReference type="GO" id="GO:0005886">
    <property type="term" value="C:plasma membrane"/>
    <property type="evidence" value="ECO:0007669"/>
    <property type="project" value="UniProtKB-SubCell"/>
</dbReference>
<dbReference type="Proteomes" id="UP000181980">
    <property type="component" value="Unassembled WGS sequence"/>
</dbReference>
<evidence type="ECO:0000256" key="3">
    <source>
        <dbReference type="ARBA" id="ARBA00022692"/>
    </source>
</evidence>
<evidence type="ECO:0000256" key="6">
    <source>
        <dbReference type="ARBA" id="ARBA00023136"/>
    </source>
</evidence>
<keyword evidence="10" id="KW-1185">Reference proteome</keyword>
<dbReference type="Gene3D" id="1.20.144.10">
    <property type="entry name" value="Phosphatidic acid phosphatase type 2/haloperoxidase"/>
    <property type="match status" value="1"/>
</dbReference>
<dbReference type="CDD" id="cd01610">
    <property type="entry name" value="PAP2_like"/>
    <property type="match status" value="1"/>
</dbReference>
<keyword evidence="3 7" id="KW-0812">Transmembrane</keyword>
<keyword evidence="2" id="KW-1003">Cell membrane</keyword>